<gene>
    <name evidence="1" type="ordered locus">CT0793</name>
</gene>
<dbReference type="eggNOG" id="COG1647">
    <property type="taxonomic scope" value="Bacteria"/>
</dbReference>
<dbReference type="EnsemblBacteria" id="AAM72030">
    <property type="protein sequence ID" value="AAM72030"/>
    <property type="gene ID" value="CT0793"/>
</dbReference>
<organism evidence="1 2">
    <name type="scientific">Chlorobaculum tepidum (strain ATCC 49652 / DSM 12025 / NBRC 103806 / TLS)</name>
    <name type="common">Chlorobium tepidum</name>
    <dbReference type="NCBI Taxonomy" id="194439"/>
    <lineage>
        <taxon>Bacteria</taxon>
        <taxon>Pseudomonadati</taxon>
        <taxon>Chlorobiota</taxon>
        <taxon>Chlorobiia</taxon>
        <taxon>Chlorobiales</taxon>
        <taxon>Chlorobiaceae</taxon>
        <taxon>Chlorobaculum</taxon>
    </lineage>
</organism>
<accession>Q8KE96</accession>
<dbReference type="AlphaFoldDB" id="Q8KE96"/>
<reference evidence="1 2" key="1">
    <citation type="journal article" date="2002" name="Proc. Natl. Acad. Sci. U.S.A.">
        <title>The complete genome sequence of Chlorobium tepidum TLS, a photosynthetic, anaerobic, green-sulfur bacterium.</title>
        <authorList>
            <person name="Eisen J.A."/>
            <person name="Nelson K.E."/>
            <person name="Paulsen I.T."/>
            <person name="Heidelberg J.F."/>
            <person name="Wu M."/>
            <person name="Dodson R.J."/>
            <person name="Deboy R."/>
            <person name="Gwinn M.L."/>
            <person name="Nelson W.C."/>
            <person name="Haft D.H."/>
            <person name="Hickey E.K."/>
            <person name="Peterson J.D."/>
            <person name="Durkin A.S."/>
            <person name="Kolonay J.L."/>
            <person name="Yang F."/>
            <person name="Holt I."/>
            <person name="Umayam L.A."/>
            <person name="Mason T."/>
            <person name="Brenner M."/>
            <person name="Shea T.P."/>
            <person name="Parksey D."/>
            <person name="Nierman W.C."/>
            <person name="Feldblyum T.V."/>
            <person name="Hansen C.L."/>
            <person name="Craven M.B."/>
            <person name="Radune D."/>
            <person name="Vamathevan J."/>
            <person name="Khouri H."/>
            <person name="White O."/>
            <person name="Gruber T.M."/>
            <person name="Ketchum K.A."/>
            <person name="Venter J.C."/>
            <person name="Tettelin H."/>
            <person name="Bryant D.A."/>
            <person name="Fraser C.M."/>
        </authorList>
    </citation>
    <scope>NUCLEOTIDE SEQUENCE [LARGE SCALE GENOMIC DNA]</scope>
    <source>
        <strain evidence="2">ATCC 49652 / DSM 12025 / NBRC 103806 / TLS</strain>
    </source>
</reference>
<dbReference type="KEGG" id="cte:CT0793"/>
<dbReference type="OrthoDB" id="5416147at2"/>
<dbReference type="Proteomes" id="UP000001007">
    <property type="component" value="Chromosome"/>
</dbReference>
<keyword evidence="2" id="KW-1185">Reference proteome</keyword>
<protein>
    <submittedName>
        <fullName evidence="1">Uncharacterized protein</fullName>
    </submittedName>
</protein>
<dbReference type="HOGENOM" id="CLU_2116635_0_0_10"/>
<dbReference type="STRING" id="194439.CT0793"/>
<dbReference type="EMBL" id="AE006470">
    <property type="protein sequence ID" value="AAM72030.1"/>
    <property type="molecule type" value="Genomic_DNA"/>
</dbReference>
<name>Q8KE96_CHLTE</name>
<sequence>MSDQVSTAPCDHEWFDSYQRFSSFSPESVRDGCHPGIMEHLQSSQKAIVLVHGLSDSPYFMAAINPKIRGTRYLFSAVFDHAVTTMDAHRPFFLPIFPPTAESNSYASIATPAS</sequence>
<proteinExistence type="predicted"/>
<dbReference type="RefSeq" id="WP_010932475.1">
    <property type="nucleotide sequence ID" value="NC_002932.3"/>
</dbReference>
<evidence type="ECO:0000313" key="1">
    <source>
        <dbReference type="EMBL" id="AAM72030.1"/>
    </source>
</evidence>
<evidence type="ECO:0000313" key="2">
    <source>
        <dbReference type="Proteomes" id="UP000001007"/>
    </source>
</evidence>